<protein>
    <recommendedName>
        <fullName evidence="13">G-protein coupled receptors family 1 profile domain-containing protein</fullName>
    </recommendedName>
</protein>
<dbReference type="PRINTS" id="PR00237">
    <property type="entry name" value="GPCRRHODOPSN"/>
</dbReference>
<keyword evidence="2" id="KW-1003">Cell membrane</keyword>
<evidence type="ECO:0000256" key="6">
    <source>
        <dbReference type="ARBA" id="ARBA00023136"/>
    </source>
</evidence>
<organism evidence="14 15">
    <name type="scientific">Mus spicilegus</name>
    <name type="common">Mound-building mouse</name>
    <dbReference type="NCBI Taxonomy" id="10103"/>
    <lineage>
        <taxon>Eukaryota</taxon>
        <taxon>Metazoa</taxon>
        <taxon>Chordata</taxon>
        <taxon>Craniata</taxon>
        <taxon>Vertebrata</taxon>
        <taxon>Euteleostomi</taxon>
        <taxon>Mammalia</taxon>
        <taxon>Eutheria</taxon>
        <taxon>Euarchontoglires</taxon>
        <taxon>Glires</taxon>
        <taxon>Rodentia</taxon>
        <taxon>Myomorpha</taxon>
        <taxon>Muroidea</taxon>
        <taxon>Muridae</taxon>
        <taxon>Murinae</taxon>
        <taxon>Mus</taxon>
        <taxon>Mus</taxon>
    </lineage>
</organism>
<reference evidence="14" key="2">
    <citation type="submission" date="2025-09" db="UniProtKB">
        <authorList>
            <consortium name="Ensembl"/>
        </authorList>
    </citation>
    <scope>IDENTIFICATION</scope>
</reference>
<feature type="domain" description="G-protein coupled receptors family 1 profile" evidence="13">
    <location>
        <begin position="45"/>
        <end position="302"/>
    </location>
</feature>
<evidence type="ECO:0000256" key="12">
    <source>
        <dbReference type="SAM" id="Phobius"/>
    </source>
</evidence>
<dbReference type="PROSITE" id="PS00237">
    <property type="entry name" value="G_PROTEIN_RECEP_F1_1"/>
    <property type="match status" value="1"/>
</dbReference>
<evidence type="ECO:0000256" key="10">
    <source>
        <dbReference type="ARBA" id="ARBA00023224"/>
    </source>
</evidence>
<keyword evidence="3 11" id="KW-0812">Transmembrane</keyword>
<dbReference type="PRINTS" id="PR01157">
    <property type="entry name" value="P2YPURNOCPTR"/>
</dbReference>
<feature type="transmembrane region" description="Helical" evidence="12">
    <location>
        <begin position="103"/>
        <end position="124"/>
    </location>
</feature>
<dbReference type="InterPro" id="IPR000276">
    <property type="entry name" value="GPCR_Rhodpsn"/>
</dbReference>
<evidence type="ECO:0000313" key="14">
    <source>
        <dbReference type="Ensembl" id="ENSMSIP00000029670.1"/>
    </source>
</evidence>
<keyword evidence="5 11" id="KW-0297">G-protein coupled receptor</keyword>
<evidence type="ECO:0000256" key="11">
    <source>
        <dbReference type="RuleBase" id="RU000688"/>
    </source>
</evidence>
<feature type="transmembrane region" description="Helical" evidence="12">
    <location>
        <begin position="145"/>
        <end position="166"/>
    </location>
</feature>
<dbReference type="AlphaFoldDB" id="A0A8C6I3B1"/>
<keyword evidence="9" id="KW-0325">Glycoprotein</keyword>
<dbReference type="Pfam" id="PF00001">
    <property type="entry name" value="7tm_1"/>
    <property type="match status" value="1"/>
</dbReference>
<keyword evidence="15" id="KW-1185">Reference proteome</keyword>
<keyword evidence="6 12" id="KW-0472">Membrane</keyword>
<dbReference type="PANTHER" id="PTHR24231">
    <property type="entry name" value="PURINOCEPTOR-RELATED G-PROTEIN COUPLED RECEPTOR"/>
    <property type="match status" value="1"/>
</dbReference>
<keyword evidence="7" id="KW-1015">Disulfide bond</keyword>
<keyword evidence="4 12" id="KW-1133">Transmembrane helix</keyword>
<accession>A0A8C6I3B1</accession>
<evidence type="ECO:0000256" key="8">
    <source>
        <dbReference type="ARBA" id="ARBA00023170"/>
    </source>
</evidence>
<feature type="transmembrane region" description="Helical" evidence="12">
    <location>
        <begin position="242"/>
        <end position="266"/>
    </location>
</feature>
<feature type="transmembrane region" description="Helical" evidence="12">
    <location>
        <begin position="33"/>
        <end position="54"/>
    </location>
</feature>
<dbReference type="FunFam" id="1.20.1070.10:FF:000017">
    <property type="entry name" value="lysophosphatidic acid receptor 4"/>
    <property type="match status" value="1"/>
</dbReference>
<evidence type="ECO:0000256" key="7">
    <source>
        <dbReference type="ARBA" id="ARBA00023157"/>
    </source>
</evidence>
<feature type="transmembrane region" description="Helical" evidence="12">
    <location>
        <begin position="66"/>
        <end position="91"/>
    </location>
</feature>
<dbReference type="GO" id="GO:0004930">
    <property type="term" value="F:G protein-coupled receptor activity"/>
    <property type="evidence" value="ECO:0007669"/>
    <property type="project" value="UniProtKB-KW"/>
</dbReference>
<comment type="similarity">
    <text evidence="11">Belongs to the G-protein coupled receptor 1 family.</text>
</comment>
<comment type="subcellular location">
    <subcellularLocation>
        <location evidence="1">Cell membrane</location>
        <topology evidence="1">Multi-pass membrane protein</topology>
    </subcellularLocation>
</comment>
<dbReference type="PANTHER" id="PTHR24231:SF25">
    <property type="entry name" value="G-PROTEIN COUPLED RECEPTORS FAMILY 1 PROFILE DOMAIN-CONTAINING PROTEIN"/>
    <property type="match status" value="1"/>
</dbReference>
<keyword evidence="8 11" id="KW-0675">Receptor</keyword>
<dbReference type="PROSITE" id="PS50262">
    <property type="entry name" value="G_PROTEIN_RECEP_F1_2"/>
    <property type="match status" value="1"/>
</dbReference>
<evidence type="ECO:0000256" key="9">
    <source>
        <dbReference type="ARBA" id="ARBA00023180"/>
    </source>
</evidence>
<feature type="transmembrane region" description="Helical" evidence="12">
    <location>
        <begin position="190"/>
        <end position="213"/>
    </location>
</feature>
<proteinExistence type="inferred from homology"/>
<reference evidence="14" key="1">
    <citation type="submission" date="2025-08" db="UniProtKB">
        <authorList>
            <consortium name="Ensembl"/>
        </authorList>
    </citation>
    <scope>IDENTIFICATION</scope>
</reference>
<evidence type="ECO:0000256" key="1">
    <source>
        <dbReference type="ARBA" id="ARBA00004651"/>
    </source>
</evidence>
<sequence>MLSDISNSVISGSWGDRGACHFSESYKQVYLSLTYSLIFMLGMPLNGAVLWLSWCQTKRWSCATIYLMNLVVADLLYMLSLPLLIITYAAGDTWLFGEMLCRLVRFLFYTNLYSSILLLTCISLHRFLGVCHPLSSLSYRTHRHAWQAAAATWTLVVLQLLPTLVFSHTDYVNGQVICYDTASPEQFDHFFAYSIVLTLSGFVFPSLIILGCYSLMVRSLTNPVEDLPTTGHTARAKSIRTILLVCGLFTLCFVPFHIARFFYLVIRFLKSQDCQLLWAASMAYKVCRPLVSMSSCLNPVLYFLSQGNNRAQLLQKLRQNKMGKHPTGVEGAPRARQIQGLEPSYRGASRKDFIEMARDLEIRLQREPPNQETRKRVRLRCMM</sequence>
<keyword evidence="10 11" id="KW-0807">Transducer</keyword>
<name>A0A8C6I3B1_MUSSI</name>
<evidence type="ECO:0000259" key="13">
    <source>
        <dbReference type="PROSITE" id="PS50262"/>
    </source>
</evidence>
<dbReference type="Gene3D" id="1.20.1070.10">
    <property type="entry name" value="Rhodopsin 7-helix transmembrane proteins"/>
    <property type="match status" value="1"/>
</dbReference>
<dbReference type="Proteomes" id="UP000694415">
    <property type="component" value="Unplaced"/>
</dbReference>
<dbReference type="GeneTree" id="ENSGT01030000234621"/>
<dbReference type="GO" id="GO:0005886">
    <property type="term" value="C:plasma membrane"/>
    <property type="evidence" value="ECO:0007669"/>
    <property type="project" value="UniProtKB-SubCell"/>
</dbReference>
<dbReference type="SUPFAM" id="SSF81321">
    <property type="entry name" value="Family A G protein-coupled receptor-like"/>
    <property type="match status" value="1"/>
</dbReference>
<evidence type="ECO:0000256" key="5">
    <source>
        <dbReference type="ARBA" id="ARBA00023040"/>
    </source>
</evidence>
<evidence type="ECO:0000256" key="4">
    <source>
        <dbReference type="ARBA" id="ARBA00022989"/>
    </source>
</evidence>
<evidence type="ECO:0000256" key="3">
    <source>
        <dbReference type="ARBA" id="ARBA00022692"/>
    </source>
</evidence>
<evidence type="ECO:0000313" key="15">
    <source>
        <dbReference type="Proteomes" id="UP000694415"/>
    </source>
</evidence>
<evidence type="ECO:0000256" key="2">
    <source>
        <dbReference type="ARBA" id="ARBA00022475"/>
    </source>
</evidence>
<dbReference type="InterPro" id="IPR017452">
    <property type="entry name" value="GPCR_Rhodpsn_7TM"/>
</dbReference>
<dbReference type="Ensembl" id="ENSMSIT00000037403.1">
    <property type="protein sequence ID" value="ENSMSIP00000029670.1"/>
    <property type="gene ID" value="ENSMSIG00000024873.1"/>
</dbReference>